<evidence type="ECO:0000313" key="2">
    <source>
        <dbReference type="EMBL" id="KAF6754346.1"/>
    </source>
</evidence>
<name>A0A8H6HWT6_9AGAR</name>
<dbReference type="EMBL" id="JACGCI010000035">
    <property type="protein sequence ID" value="KAF6754346.1"/>
    <property type="molecule type" value="Genomic_DNA"/>
</dbReference>
<accession>A0A8H6HWT6</accession>
<dbReference type="SUPFAM" id="SSF52047">
    <property type="entry name" value="RNI-like"/>
    <property type="match status" value="1"/>
</dbReference>
<reference evidence="2 3" key="1">
    <citation type="submission" date="2020-07" db="EMBL/GenBank/DDBJ databases">
        <title>Comparative genomics of pyrophilous fungi reveals a link between fire events and developmental genes.</title>
        <authorList>
            <consortium name="DOE Joint Genome Institute"/>
            <person name="Steindorff A.S."/>
            <person name="Carver A."/>
            <person name="Calhoun S."/>
            <person name="Stillman K."/>
            <person name="Liu H."/>
            <person name="Lipzen A."/>
            <person name="Pangilinan J."/>
            <person name="Labutti K."/>
            <person name="Bruns T.D."/>
            <person name="Grigoriev I.V."/>
        </authorList>
    </citation>
    <scope>NUCLEOTIDE SEQUENCE [LARGE SCALE GENOMIC DNA]</scope>
    <source>
        <strain evidence="2 3">CBS 144469</strain>
    </source>
</reference>
<dbReference type="SUPFAM" id="SSF81383">
    <property type="entry name" value="F-box domain"/>
    <property type="match status" value="1"/>
</dbReference>
<dbReference type="Gene3D" id="3.80.10.10">
    <property type="entry name" value="Ribonuclease Inhibitor"/>
    <property type="match status" value="1"/>
</dbReference>
<dbReference type="Pfam" id="PF12937">
    <property type="entry name" value="F-box-like"/>
    <property type="match status" value="1"/>
</dbReference>
<dbReference type="InterPro" id="IPR032675">
    <property type="entry name" value="LRR_dom_sf"/>
</dbReference>
<proteinExistence type="predicted"/>
<gene>
    <name evidence="2" type="ORF">DFP72DRAFT_383930</name>
</gene>
<dbReference type="OrthoDB" id="3221235at2759"/>
<keyword evidence="3" id="KW-1185">Reference proteome</keyword>
<dbReference type="InterPro" id="IPR001810">
    <property type="entry name" value="F-box_dom"/>
</dbReference>
<dbReference type="Gene3D" id="1.20.1280.50">
    <property type="match status" value="1"/>
</dbReference>
<comment type="caution">
    <text evidence="2">The sequence shown here is derived from an EMBL/GenBank/DDBJ whole genome shotgun (WGS) entry which is preliminary data.</text>
</comment>
<evidence type="ECO:0000259" key="1">
    <source>
        <dbReference type="Pfam" id="PF12937"/>
    </source>
</evidence>
<dbReference type="Proteomes" id="UP000521943">
    <property type="component" value="Unassembled WGS sequence"/>
</dbReference>
<sequence>MLPDIQKLSISNDTLPDDELNELRARRRLVRQNLDAIADNGRSAPVPSRPSRKTLQAQLNAFDLILSPHKLLPTELLSQIFVAAYPEAVYIPTQARCSPLVLCQVCSRWRSVALATPELWANVILRLAKHAQLDPLEVVQVTKAWFKRSEVTEASFISLAVLNQLPAAWEEWRVEEHFQSVLDQLVIPLAPRFRTLQLSLPSPCMRAFLSCTTTFPNLRRLSLRMQRRTGNASMGPVGTKPVAAFNRAASPRLTDFELVGFLGANMDRFDLPLAFVTRLILTNSPVSHEQSHALLKNCRALEECEIALAWFDHHLQANATQTLIHLSPHLRSLTVEFHHSNHIVCSWFEPLVSAPSLKALSLSCPDNDSWHLNNQPLTGFLGFLSRSECAIEVLHANLTFMSPQATIAIAQALPSLIELQLPMSPLLQGRLPLALLDMIAGIGGGSPTPILPNLKVIVGHVARLPHMLQMLEKRWELANAPHRDGSGVESVFIVSCPDYVMVEHSDSITPKEASRVDSLRAKGIAIQATKSEKQATY</sequence>
<feature type="domain" description="F-box" evidence="1">
    <location>
        <begin position="72"/>
        <end position="125"/>
    </location>
</feature>
<protein>
    <recommendedName>
        <fullName evidence="1">F-box domain-containing protein</fullName>
    </recommendedName>
</protein>
<dbReference type="InterPro" id="IPR036047">
    <property type="entry name" value="F-box-like_dom_sf"/>
</dbReference>
<dbReference type="AlphaFoldDB" id="A0A8H6HWT6"/>
<organism evidence="2 3">
    <name type="scientific">Ephemerocybe angulata</name>
    <dbReference type="NCBI Taxonomy" id="980116"/>
    <lineage>
        <taxon>Eukaryota</taxon>
        <taxon>Fungi</taxon>
        <taxon>Dikarya</taxon>
        <taxon>Basidiomycota</taxon>
        <taxon>Agaricomycotina</taxon>
        <taxon>Agaricomycetes</taxon>
        <taxon>Agaricomycetidae</taxon>
        <taxon>Agaricales</taxon>
        <taxon>Agaricineae</taxon>
        <taxon>Psathyrellaceae</taxon>
        <taxon>Ephemerocybe</taxon>
    </lineage>
</organism>
<evidence type="ECO:0000313" key="3">
    <source>
        <dbReference type="Proteomes" id="UP000521943"/>
    </source>
</evidence>